<dbReference type="InterPro" id="IPR011009">
    <property type="entry name" value="Kinase-like_dom_sf"/>
</dbReference>
<dbReference type="Gene3D" id="3.30.200.20">
    <property type="entry name" value="Phosphorylase Kinase, domain 1"/>
    <property type="match status" value="1"/>
</dbReference>
<proteinExistence type="predicted"/>
<reference evidence="1" key="1">
    <citation type="submission" date="2020-11" db="EMBL/GenBank/DDBJ databases">
        <authorList>
            <person name="Tran Van P."/>
        </authorList>
    </citation>
    <scope>NUCLEOTIDE SEQUENCE</scope>
</reference>
<sequence length="503" mass="56585">MYMRYGPLHFIDSLYFHLILLPKILKIFVLDESLAKGYFTLFFNKKENADYRGLLPQKEDYDIDVEILRKVCLKFREMLTEKSKVDPSRKRARSQGWAYCWSHLKENTSLSSLTVATGVQTNSHTSPYNGSAGRLVSAMSLSFMQATAGSNIFRVTCRRATTIKNSHNKTIETRYEATMACMEKFKNASYMVVEMCELECCDITRNDDVTQIEVTCLVDPPNWRQRRVVVGLRGEGGGLGTPFQHQSMSCVVSTTDSDMWNAGILSISAALLIGCSVASLPWRRFESWVIYVDTVVDDGVSFDHKVVLNSRQSWDGLVATGIGKGVCAERIKGGVVGGMKVIDTASIKEDYVRRNLEREAVVLSHLQVLLQVAVKLIDTASIKGDYVTVKVLDTANIKEDYVRRNLEREAAVLSHLQVLLQVAVKVIDTASIKEDYVRRNLEREAAVLVRLSHPSIVTLFQTIKIRIYTKSKVERPHYNGSFGIVALPVPANRFLKLNGKIHL</sequence>
<protein>
    <submittedName>
        <fullName evidence="1">Uncharacterized protein</fullName>
    </submittedName>
</protein>
<dbReference type="AlphaFoldDB" id="A0A7R9HT37"/>
<gene>
    <name evidence="1" type="ORF">TMSB3V08_LOCUS8349</name>
</gene>
<dbReference type="EMBL" id="OB795065">
    <property type="protein sequence ID" value="CAD7431622.1"/>
    <property type="molecule type" value="Genomic_DNA"/>
</dbReference>
<name>A0A7R9HT37_9NEOP</name>
<accession>A0A7R9HT37</accession>
<evidence type="ECO:0000313" key="1">
    <source>
        <dbReference type="EMBL" id="CAD7431622.1"/>
    </source>
</evidence>
<dbReference type="SUPFAM" id="SSF56112">
    <property type="entry name" value="Protein kinase-like (PK-like)"/>
    <property type="match status" value="1"/>
</dbReference>
<organism evidence="1">
    <name type="scientific">Timema monikensis</name>
    <dbReference type="NCBI Taxonomy" id="170555"/>
    <lineage>
        <taxon>Eukaryota</taxon>
        <taxon>Metazoa</taxon>
        <taxon>Ecdysozoa</taxon>
        <taxon>Arthropoda</taxon>
        <taxon>Hexapoda</taxon>
        <taxon>Insecta</taxon>
        <taxon>Pterygota</taxon>
        <taxon>Neoptera</taxon>
        <taxon>Polyneoptera</taxon>
        <taxon>Phasmatodea</taxon>
        <taxon>Timematodea</taxon>
        <taxon>Timematoidea</taxon>
        <taxon>Timematidae</taxon>
        <taxon>Timema</taxon>
    </lineage>
</organism>